<reference evidence="5" key="1">
    <citation type="submission" date="2021-11" db="EMBL/GenBank/DDBJ databases">
        <authorList>
            <consortium name="Genoscope - CEA"/>
            <person name="William W."/>
        </authorList>
    </citation>
    <scope>NUCLEOTIDE SEQUENCE</scope>
</reference>
<proteinExistence type="predicted"/>
<dbReference type="Pfam" id="PF12796">
    <property type="entry name" value="Ank_2"/>
    <property type="match status" value="1"/>
</dbReference>
<gene>
    <name evidence="5" type="ORF">PECAL_5P21520</name>
</gene>
<feature type="non-terminal residue" evidence="5">
    <location>
        <position position="1"/>
    </location>
</feature>
<name>A0A8J2SYL2_9STRA</name>
<dbReference type="PANTHER" id="PTHR24198:SF165">
    <property type="entry name" value="ANKYRIN REPEAT-CONTAINING PROTEIN-RELATED"/>
    <property type="match status" value="1"/>
</dbReference>
<dbReference type="AlphaFoldDB" id="A0A8J2SYL2"/>
<dbReference type="PROSITE" id="PS50297">
    <property type="entry name" value="ANK_REP_REGION"/>
    <property type="match status" value="1"/>
</dbReference>
<feature type="region of interest" description="Disordered" evidence="4">
    <location>
        <begin position="68"/>
        <end position="90"/>
    </location>
</feature>
<evidence type="ECO:0000256" key="3">
    <source>
        <dbReference type="PROSITE-ProRule" id="PRU00023"/>
    </source>
</evidence>
<evidence type="ECO:0000313" key="6">
    <source>
        <dbReference type="Proteomes" id="UP000789595"/>
    </source>
</evidence>
<keyword evidence="1" id="KW-0677">Repeat</keyword>
<dbReference type="Gene3D" id="1.25.40.20">
    <property type="entry name" value="Ankyrin repeat-containing domain"/>
    <property type="match status" value="1"/>
</dbReference>
<dbReference type="PROSITE" id="PS50088">
    <property type="entry name" value="ANK_REPEAT"/>
    <property type="match status" value="1"/>
</dbReference>
<dbReference type="InterPro" id="IPR036770">
    <property type="entry name" value="Ankyrin_rpt-contain_sf"/>
</dbReference>
<evidence type="ECO:0000256" key="4">
    <source>
        <dbReference type="SAM" id="MobiDB-lite"/>
    </source>
</evidence>
<dbReference type="EMBL" id="CAKKNE010000005">
    <property type="protein sequence ID" value="CAH0377615.1"/>
    <property type="molecule type" value="Genomic_DNA"/>
</dbReference>
<keyword evidence="6" id="KW-1185">Reference proteome</keyword>
<organism evidence="5 6">
    <name type="scientific">Pelagomonas calceolata</name>
    <dbReference type="NCBI Taxonomy" id="35677"/>
    <lineage>
        <taxon>Eukaryota</taxon>
        <taxon>Sar</taxon>
        <taxon>Stramenopiles</taxon>
        <taxon>Ochrophyta</taxon>
        <taxon>Pelagophyceae</taxon>
        <taxon>Pelagomonadales</taxon>
        <taxon>Pelagomonadaceae</taxon>
        <taxon>Pelagomonas</taxon>
    </lineage>
</organism>
<protein>
    <recommendedName>
        <fullName evidence="7">ANK_REP_REGION domain-containing protein</fullName>
    </recommendedName>
</protein>
<keyword evidence="2 3" id="KW-0040">ANK repeat</keyword>
<dbReference type="OrthoDB" id="10254927at2759"/>
<evidence type="ECO:0000256" key="1">
    <source>
        <dbReference type="ARBA" id="ARBA00022737"/>
    </source>
</evidence>
<comment type="caution">
    <text evidence="5">The sequence shown here is derived from an EMBL/GenBank/DDBJ whole genome shotgun (WGS) entry which is preliminary data.</text>
</comment>
<evidence type="ECO:0000313" key="5">
    <source>
        <dbReference type="EMBL" id="CAH0377615.1"/>
    </source>
</evidence>
<dbReference type="InterPro" id="IPR002110">
    <property type="entry name" value="Ankyrin_rpt"/>
</dbReference>
<dbReference type="SMART" id="SM00248">
    <property type="entry name" value="ANK"/>
    <property type="match status" value="2"/>
</dbReference>
<feature type="repeat" description="ANK" evidence="3">
    <location>
        <begin position="145"/>
        <end position="168"/>
    </location>
</feature>
<accession>A0A8J2SYL2</accession>
<sequence length="274" mass="29840">RGALRTLTRPAATNQCAGASIQGTPNAAGSQRQQYRSPYGSISKMADSFRAIAASKRLAAAALEARFDHLTSGPPSPRKPKPRNLTKREQRDQDFRIACGAYVKGAQKAGAKLYADIQAAEKLLEKGQDGRGGDREKLLNSADGDGWTALHWAAAEGHLPMVRWLVQRPDINLDAVDADGCTPIWAAAYNGEYHCALWILSKGPNLELRGKASNTASCTPCNAARSQRNPTIADAIDAELELRRQDPKRVASLKSGNIDYEDFREDLRSISKNR</sequence>
<evidence type="ECO:0000256" key="2">
    <source>
        <dbReference type="ARBA" id="ARBA00023043"/>
    </source>
</evidence>
<evidence type="ECO:0008006" key="7">
    <source>
        <dbReference type="Google" id="ProtNLM"/>
    </source>
</evidence>
<dbReference type="PANTHER" id="PTHR24198">
    <property type="entry name" value="ANKYRIN REPEAT AND PROTEIN KINASE DOMAIN-CONTAINING PROTEIN"/>
    <property type="match status" value="1"/>
</dbReference>
<dbReference type="SUPFAM" id="SSF48403">
    <property type="entry name" value="Ankyrin repeat"/>
    <property type="match status" value="1"/>
</dbReference>
<dbReference type="Proteomes" id="UP000789595">
    <property type="component" value="Unassembled WGS sequence"/>
</dbReference>